<name>A0A317PN65_9HYPH</name>
<gene>
    <name evidence="1" type="ORF">DFR52_102658</name>
</gene>
<protein>
    <submittedName>
        <fullName evidence="1">Uncharacterized protein</fullName>
    </submittedName>
</protein>
<organism evidence="1 2">
    <name type="scientific">Hoeflea marina</name>
    <dbReference type="NCBI Taxonomy" id="274592"/>
    <lineage>
        <taxon>Bacteria</taxon>
        <taxon>Pseudomonadati</taxon>
        <taxon>Pseudomonadota</taxon>
        <taxon>Alphaproteobacteria</taxon>
        <taxon>Hyphomicrobiales</taxon>
        <taxon>Rhizobiaceae</taxon>
        <taxon>Hoeflea</taxon>
    </lineage>
</organism>
<dbReference type="EMBL" id="QGTR01000002">
    <property type="protein sequence ID" value="PWW01993.1"/>
    <property type="molecule type" value="Genomic_DNA"/>
</dbReference>
<comment type="caution">
    <text evidence="1">The sequence shown here is derived from an EMBL/GenBank/DDBJ whole genome shotgun (WGS) entry which is preliminary data.</text>
</comment>
<dbReference type="Proteomes" id="UP000246352">
    <property type="component" value="Unassembled WGS sequence"/>
</dbReference>
<keyword evidence="2" id="KW-1185">Reference proteome</keyword>
<sequence length="54" mass="5933">MKRESALGPVAPLILRALGIRSTEPTARARTTDAPEVRPIVTHVRKLQRASGMR</sequence>
<evidence type="ECO:0000313" key="1">
    <source>
        <dbReference type="EMBL" id="PWW01993.1"/>
    </source>
</evidence>
<reference evidence="1 2" key="1">
    <citation type="submission" date="2018-05" db="EMBL/GenBank/DDBJ databases">
        <title>Genomic Encyclopedia of Type Strains, Phase IV (KMG-IV): sequencing the most valuable type-strain genomes for metagenomic binning, comparative biology and taxonomic classification.</title>
        <authorList>
            <person name="Goeker M."/>
        </authorList>
    </citation>
    <scope>NUCLEOTIDE SEQUENCE [LARGE SCALE GENOMIC DNA]</scope>
    <source>
        <strain evidence="1 2">DSM 16791</strain>
    </source>
</reference>
<evidence type="ECO:0000313" key="2">
    <source>
        <dbReference type="Proteomes" id="UP000246352"/>
    </source>
</evidence>
<dbReference type="AlphaFoldDB" id="A0A317PN65"/>
<proteinExistence type="predicted"/>
<accession>A0A317PN65</accession>